<dbReference type="Proteomes" id="UP000821853">
    <property type="component" value="Chromosome 2"/>
</dbReference>
<accession>A0A9J6G0Q8</accession>
<comment type="caution">
    <text evidence="3">The sequence shown here is derived from an EMBL/GenBank/DDBJ whole genome shotgun (WGS) entry which is preliminary data.</text>
</comment>
<dbReference type="VEuPathDB" id="VectorBase:HLOH_059536"/>
<dbReference type="EMBL" id="JABSTR010000004">
    <property type="protein sequence ID" value="KAH9367980.1"/>
    <property type="molecule type" value="Genomic_DNA"/>
</dbReference>
<dbReference type="Gene3D" id="1.20.1250.20">
    <property type="entry name" value="MFS general substrate transporter like domains"/>
    <property type="match status" value="1"/>
</dbReference>
<keyword evidence="4" id="KW-1185">Reference proteome</keyword>
<organism evidence="3 4">
    <name type="scientific">Haemaphysalis longicornis</name>
    <name type="common">Bush tick</name>
    <dbReference type="NCBI Taxonomy" id="44386"/>
    <lineage>
        <taxon>Eukaryota</taxon>
        <taxon>Metazoa</taxon>
        <taxon>Ecdysozoa</taxon>
        <taxon>Arthropoda</taxon>
        <taxon>Chelicerata</taxon>
        <taxon>Arachnida</taxon>
        <taxon>Acari</taxon>
        <taxon>Parasitiformes</taxon>
        <taxon>Ixodida</taxon>
        <taxon>Ixodoidea</taxon>
        <taxon>Ixodidae</taxon>
        <taxon>Haemaphysalinae</taxon>
        <taxon>Haemaphysalis</taxon>
    </lineage>
</organism>
<feature type="signal peptide" evidence="2">
    <location>
        <begin position="1"/>
        <end position="22"/>
    </location>
</feature>
<reference evidence="3 4" key="1">
    <citation type="journal article" date="2020" name="Cell">
        <title>Large-Scale Comparative Analyses of Tick Genomes Elucidate Their Genetic Diversity and Vector Capacities.</title>
        <authorList>
            <consortium name="Tick Genome and Microbiome Consortium (TIGMIC)"/>
            <person name="Jia N."/>
            <person name="Wang J."/>
            <person name="Shi W."/>
            <person name="Du L."/>
            <person name="Sun Y."/>
            <person name="Zhan W."/>
            <person name="Jiang J.F."/>
            <person name="Wang Q."/>
            <person name="Zhang B."/>
            <person name="Ji P."/>
            <person name="Bell-Sakyi L."/>
            <person name="Cui X.M."/>
            <person name="Yuan T.T."/>
            <person name="Jiang B.G."/>
            <person name="Yang W.F."/>
            <person name="Lam T.T."/>
            <person name="Chang Q.C."/>
            <person name="Ding S.J."/>
            <person name="Wang X.J."/>
            <person name="Zhu J.G."/>
            <person name="Ruan X.D."/>
            <person name="Zhao L."/>
            <person name="Wei J.T."/>
            <person name="Ye R.Z."/>
            <person name="Que T.C."/>
            <person name="Du C.H."/>
            <person name="Zhou Y.H."/>
            <person name="Cheng J.X."/>
            <person name="Dai P.F."/>
            <person name="Guo W.B."/>
            <person name="Han X.H."/>
            <person name="Huang E.J."/>
            <person name="Li L.F."/>
            <person name="Wei W."/>
            <person name="Gao Y.C."/>
            <person name="Liu J.Z."/>
            <person name="Shao H.Z."/>
            <person name="Wang X."/>
            <person name="Wang C.C."/>
            <person name="Yang T.C."/>
            <person name="Huo Q.B."/>
            <person name="Li W."/>
            <person name="Chen H.Y."/>
            <person name="Chen S.E."/>
            <person name="Zhou L.G."/>
            <person name="Ni X.B."/>
            <person name="Tian J.H."/>
            <person name="Sheng Y."/>
            <person name="Liu T."/>
            <person name="Pan Y.S."/>
            <person name="Xia L.Y."/>
            <person name="Li J."/>
            <person name="Zhao F."/>
            <person name="Cao W.C."/>
        </authorList>
    </citation>
    <scope>NUCLEOTIDE SEQUENCE [LARGE SCALE GENOMIC DNA]</scope>
    <source>
        <strain evidence="3">HaeL-2018</strain>
    </source>
</reference>
<evidence type="ECO:0000313" key="4">
    <source>
        <dbReference type="Proteomes" id="UP000821853"/>
    </source>
</evidence>
<keyword evidence="1" id="KW-0812">Transmembrane</keyword>
<dbReference type="InterPro" id="IPR036259">
    <property type="entry name" value="MFS_trans_sf"/>
</dbReference>
<keyword evidence="1" id="KW-1133">Transmembrane helix</keyword>
<feature type="transmembrane region" description="Helical" evidence="1">
    <location>
        <begin position="166"/>
        <end position="184"/>
    </location>
</feature>
<gene>
    <name evidence="3" type="ORF">HPB48_022393</name>
</gene>
<name>A0A9J6G0Q8_HAELO</name>
<dbReference type="AlphaFoldDB" id="A0A9J6G0Q8"/>
<evidence type="ECO:0000256" key="2">
    <source>
        <dbReference type="SAM" id="SignalP"/>
    </source>
</evidence>
<protein>
    <submittedName>
        <fullName evidence="3">Uncharacterized protein</fullName>
    </submittedName>
</protein>
<dbReference type="SUPFAM" id="SSF103473">
    <property type="entry name" value="MFS general substrate transporter"/>
    <property type="match status" value="1"/>
</dbReference>
<feature type="transmembrane region" description="Helical" evidence="1">
    <location>
        <begin position="136"/>
        <end position="160"/>
    </location>
</feature>
<keyword evidence="1" id="KW-0472">Membrane</keyword>
<keyword evidence="2" id="KW-0732">Signal</keyword>
<feature type="chain" id="PRO_5039918713" evidence="2">
    <location>
        <begin position="23"/>
        <end position="201"/>
    </location>
</feature>
<proteinExistence type="predicted"/>
<sequence>MVLGIMGVFLMSTHFAVIKVIAGDVDHWCQQPPDSNVSAIIWRKEFIPVEADGRPSRCRAYYKNQTDFNNTEPTACNEWEYDVSTAGSTIVSVWNLVCHRRVLLVVALAAHNSGRMLSIVAGLIADYLGRAPVIRVVAGLMVISTVASCFVTSYLTYIIIRFVTTGFASVNCLMTAVILFEFTTHDHRPVHLIFAGAMASG</sequence>
<evidence type="ECO:0000313" key="3">
    <source>
        <dbReference type="EMBL" id="KAH9367980.1"/>
    </source>
</evidence>
<dbReference type="OrthoDB" id="2544694at2759"/>
<evidence type="ECO:0000256" key="1">
    <source>
        <dbReference type="SAM" id="Phobius"/>
    </source>
</evidence>